<comment type="catalytic activity">
    <reaction evidence="18">
        <text>a quinone + succinate = fumarate + a quinol</text>
        <dbReference type="Rhea" id="RHEA:40523"/>
        <dbReference type="ChEBI" id="CHEBI:24646"/>
        <dbReference type="ChEBI" id="CHEBI:29806"/>
        <dbReference type="ChEBI" id="CHEBI:30031"/>
        <dbReference type="ChEBI" id="CHEBI:132124"/>
        <dbReference type="EC" id="1.3.5.1"/>
    </reaction>
</comment>
<feature type="binding site" evidence="15">
    <location>
        <position position="455"/>
    </location>
    <ligand>
        <name>substrate</name>
    </ligand>
</feature>
<dbReference type="GO" id="GO:0006121">
    <property type="term" value="P:mitochondrial electron transport, succinate to ubiquinone"/>
    <property type="evidence" value="ECO:0007669"/>
    <property type="project" value="TreeGrafter"/>
</dbReference>
<dbReference type="SUPFAM" id="SSF56425">
    <property type="entry name" value="Succinate dehydrogenase/fumarate reductase flavoprotein, catalytic domain"/>
    <property type="match status" value="1"/>
</dbReference>
<name>A0A834RDI8_SARSC</name>
<dbReference type="InterPro" id="IPR030664">
    <property type="entry name" value="SdhA/FrdA/AprA"/>
</dbReference>
<dbReference type="PANTHER" id="PTHR11632:SF51">
    <property type="entry name" value="SUCCINATE DEHYDROGENASE [UBIQUINONE] FLAVOPROTEIN SUBUNIT, MITOCHONDRIAL"/>
    <property type="match status" value="1"/>
</dbReference>
<evidence type="ECO:0000256" key="8">
    <source>
        <dbReference type="ARBA" id="ARBA00022827"/>
    </source>
</evidence>
<reference evidence="22" key="3">
    <citation type="submission" date="2022-06" db="UniProtKB">
        <authorList>
            <consortium name="EnsemblMetazoa"/>
        </authorList>
    </citation>
    <scope>IDENTIFICATION</scope>
</reference>
<dbReference type="NCBIfam" id="TIGR01812">
    <property type="entry name" value="sdhA_frdA_Gneg"/>
    <property type="match status" value="1"/>
</dbReference>
<evidence type="ECO:0000256" key="15">
    <source>
        <dbReference type="PIRSR" id="PIRSR611281-2"/>
    </source>
</evidence>
<evidence type="ECO:0000256" key="14">
    <source>
        <dbReference type="PIRSR" id="PIRSR000171-1"/>
    </source>
</evidence>
<feature type="binding site" evidence="16">
    <location>
        <begin position="94"/>
        <end position="109"/>
    </location>
    <ligand>
        <name>FAD</name>
        <dbReference type="ChEBI" id="CHEBI:57692"/>
    </ligand>
</feature>
<evidence type="ECO:0000256" key="16">
    <source>
        <dbReference type="PIRSR" id="PIRSR611281-3"/>
    </source>
</evidence>
<dbReference type="EnsemblMetazoa" id="SSS_3041s_mrna">
    <property type="protein sequence ID" value="KAF7493596.1"/>
    <property type="gene ID" value="SSS_3041"/>
</dbReference>
<evidence type="ECO:0000313" key="23">
    <source>
        <dbReference type="Proteomes" id="UP000070412"/>
    </source>
</evidence>
<feature type="binding site" evidence="16">
    <location>
        <begin position="460"/>
        <end position="461"/>
    </location>
    <ligand>
        <name>FAD</name>
        <dbReference type="ChEBI" id="CHEBI:57692"/>
    </ligand>
</feature>
<dbReference type="PIRSF" id="PIRSF000171">
    <property type="entry name" value="SDHA_APRA_LASPO"/>
    <property type="match status" value="1"/>
</dbReference>
<feature type="binding site" evidence="16">
    <location>
        <position position="278"/>
    </location>
    <ligand>
        <name>FAD</name>
        <dbReference type="ChEBI" id="CHEBI:57692"/>
    </ligand>
</feature>
<comment type="subcellular location">
    <subcellularLocation>
        <location evidence="1 18">Mitochondrion inner membrane</location>
        <topology evidence="1 18">Peripheral membrane protein</topology>
        <orientation evidence="1 18">Matrix side</orientation>
    </subcellularLocation>
</comment>
<evidence type="ECO:0000313" key="22">
    <source>
        <dbReference type="EnsemblMetazoa" id="KAF7493596.1"/>
    </source>
</evidence>
<evidence type="ECO:0000256" key="17">
    <source>
        <dbReference type="PIRSR" id="PIRSR611281-4"/>
    </source>
</evidence>
<dbReference type="Pfam" id="PF02910">
    <property type="entry name" value="Succ_DH_flav_C"/>
    <property type="match status" value="1"/>
</dbReference>
<evidence type="ECO:0000259" key="20">
    <source>
        <dbReference type="Pfam" id="PF02910"/>
    </source>
</evidence>
<keyword evidence="11 18" id="KW-0560">Oxidoreductase</keyword>
<dbReference type="Gene3D" id="3.90.700.10">
    <property type="entry name" value="Succinate dehydrogenase/fumarate reductase flavoprotein, catalytic domain"/>
    <property type="match status" value="1"/>
</dbReference>
<dbReference type="InterPro" id="IPR015939">
    <property type="entry name" value="Fum_Rdtase/Succ_DH_flav-like_C"/>
</dbReference>
<evidence type="ECO:0000313" key="21">
    <source>
        <dbReference type="EMBL" id="KAF7493596.1"/>
    </source>
</evidence>
<evidence type="ECO:0000256" key="2">
    <source>
        <dbReference type="ARBA" id="ARBA00004788"/>
    </source>
</evidence>
<dbReference type="Gene3D" id="1.20.58.100">
    <property type="entry name" value="Fumarate reductase/succinate dehydrogenase flavoprotein-like, C-terminal domain"/>
    <property type="match status" value="1"/>
</dbReference>
<accession>A0A834RDI8</accession>
<evidence type="ECO:0000256" key="3">
    <source>
        <dbReference type="ARBA" id="ARBA00008040"/>
    </source>
</evidence>
<keyword evidence="9 18" id="KW-0809">Transit peptide</keyword>
<keyword evidence="5 18" id="KW-0816">Tricarboxylic acid cycle</keyword>
<sequence>MNKIFYSRNTSRLLSRLKKFDIDNVIVVGSSSYLVNNRIARNISTTRKNFQKSNLSSYKVIDHTFDAVVVGAGGAGLRAAFGLVEKGFNTAVISKLFPTRSHTVAAQGGINAALGNMEADDWRWHMYDTVKGSDWLGDQDAIHYMTREAPKVVIELENYGMPFSRTPEGKIYQRAFGGQSYNFGKGGQAHRCCAVADRTGHSLLHTLYGQSLRYDCKYFIEYFVLDLIMEQGECRGVIAISLEDGTIHRFRCKNTVIATGGYGRTFFSCTSAHTCTGDGTAMVNRAGLPSQDLEFIQFHPTGIYGAGCLITEGCRGEGGFLVNGEGERFMERYAPVAKDLASRDVVSRSMTIEIREGRGCGPNKDHVYLQLHHLPSEQLALRLPGISETAMIFAGVDVTREPIPVLPTVHYNMGGIPTNHKGQVITYDEKKGDIVVPGLYAAGEAGCASVHGANRLGANSLLDIVVFGRACAITISELNRPGESLPELSSTAGESSIANLDRLRFANGSIPTAHLRLKMQRDMQEHAAVFRTSSSLKEGVQKLNEDYQMMKDIKVFDHGLIWNSDLIETLELQNLMLNSLMTIYSAEARKESRGAHAHEDYKDRIDEYDYSKPLEGQTKRSFEQHWRKHTLSWVDPQGNVKLWYRPVIDHTLDEEAVTVPPAVRSY</sequence>
<dbReference type="GO" id="GO:0050660">
    <property type="term" value="F:flavin adenine dinucleotide binding"/>
    <property type="evidence" value="ECO:0007669"/>
    <property type="project" value="InterPro"/>
</dbReference>
<evidence type="ECO:0000256" key="6">
    <source>
        <dbReference type="ARBA" id="ARBA00022630"/>
    </source>
</evidence>
<dbReference type="GO" id="GO:0006099">
    <property type="term" value="P:tricarboxylic acid cycle"/>
    <property type="evidence" value="ECO:0007669"/>
    <property type="project" value="UniProtKB-UniPathway"/>
</dbReference>
<feature type="modified residue" description="Tele-8alpha-FAD histidine" evidence="17">
    <location>
        <position position="102"/>
    </location>
</feature>
<dbReference type="NCBIfam" id="TIGR01816">
    <property type="entry name" value="sdhA_forward"/>
    <property type="match status" value="1"/>
</dbReference>
<dbReference type="PROSITE" id="PS00504">
    <property type="entry name" value="FRD_SDH_FAD_BINDING"/>
    <property type="match status" value="1"/>
</dbReference>
<evidence type="ECO:0000256" key="7">
    <source>
        <dbReference type="ARBA" id="ARBA00022792"/>
    </source>
</evidence>
<dbReference type="SUPFAM" id="SSF51905">
    <property type="entry name" value="FAD/NAD(P)-binding domain"/>
    <property type="match status" value="1"/>
</dbReference>
<feature type="binding site" evidence="15">
    <location>
        <position position="299"/>
    </location>
    <ligand>
        <name>substrate</name>
    </ligand>
</feature>
<evidence type="ECO:0000256" key="1">
    <source>
        <dbReference type="ARBA" id="ARBA00004443"/>
    </source>
</evidence>
<evidence type="ECO:0000256" key="13">
    <source>
        <dbReference type="ARBA" id="ARBA00023136"/>
    </source>
</evidence>
<organism evidence="21">
    <name type="scientific">Sarcoptes scabiei</name>
    <name type="common">Itch mite</name>
    <name type="synonym">Acarus scabiei</name>
    <dbReference type="NCBI Taxonomy" id="52283"/>
    <lineage>
        <taxon>Eukaryota</taxon>
        <taxon>Metazoa</taxon>
        <taxon>Ecdysozoa</taxon>
        <taxon>Arthropoda</taxon>
        <taxon>Chelicerata</taxon>
        <taxon>Arachnida</taxon>
        <taxon>Acari</taxon>
        <taxon>Acariformes</taxon>
        <taxon>Sarcoptiformes</taxon>
        <taxon>Astigmata</taxon>
        <taxon>Psoroptidia</taxon>
        <taxon>Sarcoptoidea</taxon>
        <taxon>Sarcoptidae</taxon>
        <taxon>Sarcoptinae</taxon>
        <taxon>Sarcoptes</taxon>
    </lineage>
</organism>
<feature type="binding site" evidence="15">
    <location>
        <position position="410"/>
    </location>
    <ligand>
        <name>substrate</name>
    </ligand>
</feature>
<dbReference type="Pfam" id="PF00890">
    <property type="entry name" value="FAD_binding_2"/>
    <property type="match status" value="1"/>
</dbReference>
<dbReference type="OrthoDB" id="71672at2759"/>
<dbReference type="SUPFAM" id="SSF46977">
    <property type="entry name" value="Succinate dehydrogenase/fumarate reductase flavoprotein C-terminal domain"/>
    <property type="match status" value="1"/>
</dbReference>
<dbReference type="FunFam" id="1.20.58.100:FF:000001">
    <property type="entry name" value="Succinate dehydrogenase flavoprotein subunit (SdhA)"/>
    <property type="match status" value="1"/>
</dbReference>
<dbReference type="FunFam" id="3.50.50.60:FF:000482">
    <property type="entry name" value="Succinate dehydrogenase complex, subunit A, flavoprotein (Fp)"/>
    <property type="match status" value="1"/>
</dbReference>
<feature type="domain" description="FAD-dependent oxidoreductase 2 FAD-binding" evidence="19">
    <location>
        <begin position="66"/>
        <end position="461"/>
    </location>
</feature>
<comment type="function">
    <text evidence="18">Flavoprotein (FP) subunit of succinate dehydrogenase (SDH) that is involved in complex II of the mitochondrial electron transport chain and is responsible for transferring electrons from succinate to ubiquinone (coenzyme Q).</text>
</comment>
<dbReference type="InterPro" id="IPR014006">
    <property type="entry name" value="Succ_Dhase_FrdA_Gneg"/>
</dbReference>
<evidence type="ECO:0000256" key="4">
    <source>
        <dbReference type="ARBA" id="ARBA00022448"/>
    </source>
</evidence>
<dbReference type="InterPro" id="IPR003953">
    <property type="entry name" value="FAD-dep_OxRdtase_2_FAD-bd"/>
</dbReference>
<keyword evidence="23" id="KW-1185">Reference proteome</keyword>
<comment type="pathway">
    <text evidence="2 18">Carbohydrate metabolism; tricarboxylic acid cycle; fumarate from succinate (eukaryal route): step 1/1.</text>
</comment>
<evidence type="ECO:0000256" key="10">
    <source>
        <dbReference type="ARBA" id="ARBA00022982"/>
    </source>
</evidence>
<keyword evidence="10 18" id="KW-0249">Electron transport</keyword>
<dbReference type="GO" id="GO:0009055">
    <property type="term" value="F:electron transfer activity"/>
    <property type="evidence" value="ECO:0007669"/>
    <property type="project" value="TreeGrafter"/>
</dbReference>
<dbReference type="InterPro" id="IPR027477">
    <property type="entry name" value="Succ_DH/fumarate_Rdtase_cat_sf"/>
</dbReference>
<dbReference type="FunFam" id="3.90.700.10:FF:000001">
    <property type="entry name" value="Mitochondrial succinate dehydrogenase flavoprotein subunit"/>
    <property type="match status" value="1"/>
</dbReference>
<reference evidence="21" key="2">
    <citation type="submission" date="2020-01" db="EMBL/GenBank/DDBJ databases">
        <authorList>
            <person name="Korhonen P.K.K."/>
            <person name="Guangxu M.G."/>
            <person name="Wang T.W."/>
            <person name="Stroehlein A.J.S."/>
            <person name="Young N.D."/>
            <person name="Ang C.-S.A."/>
            <person name="Fernando D.W.F."/>
            <person name="Lu H.L."/>
            <person name="Taylor S.T."/>
            <person name="Ehtesham M.E.M."/>
            <person name="Najaraj S.H.N."/>
            <person name="Harsha G.H.G."/>
            <person name="Madugundu A.M."/>
            <person name="Renuse S.R."/>
            <person name="Holt D.H."/>
            <person name="Pandey A.P."/>
            <person name="Papenfuss A.P."/>
            <person name="Gasser R.B.G."/>
            <person name="Fischer K.F."/>
        </authorList>
    </citation>
    <scope>NUCLEOTIDE SEQUENCE</scope>
    <source>
        <strain evidence="21">SSS_KF_BRIS2020</strain>
    </source>
</reference>
<evidence type="ECO:0000256" key="11">
    <source>
        <dbReference type="ARBA" id="ARBA00023002"/>
    </source>
</evidence>
<proteinExistence type="inferred from homology"/>
<dbReference type="InterPro" id="IPR011281">
    <property type="entry name" value="Succ_DH_flav_su_fwd"/>
</dbReference>
<dbReference type="Gene3D" id="3.50.50.60">
    <property type="entry name" value="FAD/NAD(P)-binding domain"/>
    <property type="match status" value="1"/>
</dbReference>
<dbReference type="Gene3D" id="4.10.80.40">
    <property type="entry name" value="succinate dehydrogenase protein domain"/>
    <property type="match status" value="1"/>
</dbReference>
<evidence type="ECO:0000259" key="19">
    <source>
        <dbReference type="Pfam" id="PF00890"/>
    </source>
</evidence>
<evidence type="ECO:0000256" key="18">
    <source>
        <dbReference type="RuleBase" id="RU362051"/>
    </source>
</evidence>
<feature type="binding site" evidence="15">
    <location>
        <position position="311"/>
    </location>
    <ligand>
        <name>substrate</name>
    </ligand>
</feature>
<evidence type="ECO:0000256" key="12">
    <source>
        <dbReference type="ARBA" id="ARBA00023128"/>
    </source>
</evidence>
<keyword evidence="8 16" id="KW-0274">FAD</keyword>
<comment type="cofactor">
    <cofactor evidence="16">
        <name>FAD</name>
        <dbReference type="ChEBI" id="CHEBI:57692"/>
    </cofactor>
    <text evidence="16">Flavinylated by SdhE, about 5% flavinylation occurs in the absence of SdhE.</text>
</comment>
<keyword evidence="12" id="KW-0496">Mitochondrion</keyword>
<dbReference type="GO" id="GO:0005743">
    <property type="term" value="C:mitochondrial inner membrane"/>
    <property type="evidence" value="ECO:0007669"/>
    <property type="project" value="UniProtKB-SubCell"/>
</dbReference>
<dbReference type="PANTHER" id="PTHR11632">
    <property type="entry name" value="SUCCINATE DEHYDROGENASE 2 FLAVOPROTEIN SUBUNIT"/>
    <property type="match status" value="1"/>
</dbReference>
<keyword evidence="21" id="KW-0830">Ubiquinone</keyword>
<dbReference type="OMA" id="PTGIWRM"/>
<protein>
    <recommendedName>
        <fullName evidence="18">Succinate dehydrogenase [ubiquinone] flavoprotein subunit, mitochondrial</fullName>
        <ecNumber evidence="18">1.3.5.1</ecNumber>
    </recommendedName>
</protein>
<evidence type="ECO:0000256" key="5">
    <source>
        <dbReference type="ARBA" id="ARBA00022532"/>
    </source>
</evidence>
<dbReference type="UniPathway" id="UPA00223">
    <property type="reaction ID" value="UER01006"/>
</dbReference>
<reference evidence="23" key="1">
    <citation type="journal article" date="2020" name="PLoS Negl. Trop. Dis.">
        <title>High-quality nuclear genome for Sarcoptes scabiei-A critical resource for a neglected parasite.</title>
        <authorList>
            <person name="Korhonen P.K."/>
            <person name="Gasser R.B."/>
            <person name="Ma G."/>
            <person name="Wang T."/>
            <person name="Stroehlein A.J."/>
            <person name="Young N.D."/>
            <person name="Ang C.S."/>
            <person name="Fernando D.D."/>
            <person name="Lu H.C."/>
            <person name="Taylor S."/>
            <person name="Reynolds S.L."/>
            <person name="Mofiz E."/>
            <person name="Najaraj S.H."/>
            <person name="Gowda H."/>
            <person name="Madugundu A."/>
            <person name="Renuse S."/>
            <person name="Holt D."/>
            <person name="Pandey A."/>
            <person name="Papenfuss A.T."/>
            <person name="Fischer K."/>
        </authorList>
    </citation>
    <scope>NUCLEOTIDE SEQUENCE [LARGE SCALE GENOMIC DNA]</scope>
</reference>
<evidence type="ECO:0000256" key="9">
    <source>
        <dbReference type="ARBA" id="ARBA00022946"/>
    </source>
</evidence>
<feature type="active site" description="Proton acceptor" evidence="14">
    <location>
        <position position="343"/>
    </location>
</feature>
<comment type="similarity">
    <text evidence="3 18">Belongs to the FAD-dependent oxidoreductase 2 family. FRD/SDH subfamily.</text>
</comment>
<dbReference type="FunFam" id="4.10.80.40:FF:000004">
    <property type="entry name" value="Succinate dehydrogenase [ubiquinone] flavoprotein subunit, mitochondrial"/>
    <property type="match status" value="1"/>
</dbReference>
<keyword evidence="13 18" id="KW-0472">Membrane</keyword>
<keyword evidence="7" id="KW-0999">Mitochondrion inner membrane</keyword>
<feature type="binding site" evidence="16">
    <location>
        <begin position="71"/>
        <end position="76"/>
    </location>
    <ligand>
        <name>FAD</name>
        <dbReference type="ChEBI" id="CHEBI:57692"/>
    </ligand>
</feature>
<feature type="binding site" evidence="16">
    <location>
        <position position="444"/>
    </location>
    <ligand>
        <name>FAD</name>
        <dbReference type="ChEBI" id="CHEBI:57692"/>
    </ligand>
</feature>
<gene>
    <name evidence="21" type="ORF">SSS_3041</name>
</gene>
<dbReference type="GO" id="GO:0008177">
    <property type="term" value="F:succinate dehydrogenase (quinone) activity"/>
    <property type="evidence" value="ECO:0007669"/>
    <property type="project" value="UniProtKB-EC"/>
</dbReference>
<dbReference type="Proteomes" id="UP000070412">
    <property type="component" value="Unassembled WGS sequence"/>
</dbReference>
<feature type="domain" description="Fumarate reductase/succinate dehydrogenase flavoprotein-like C-terminal" evidence="20">
    <location>
        <begin position="516"/>
        <end position="666"/>
    </location>
</feature>
<dbReference type="AlphaFoldDB" id="A0A834RDI8"/>
<dbReference type="InterPro" id="IPR037099">
    <property type="entry name" value="Fum_R/Succ_DH_flav-like_C_sf"/>
</dbReference>
<dbReference type="InterPro" id="IPR003952">
    <property type="entry name" value="FRD_SDH_FAD_BS"/>
</dbReference>
<dbReference type="InterPro" id="IPR036188">
    <property type="entry name" value="FAD/NAD-bd_sf"/>
</dbReference>
<dbReference type="EC" id="1.3.5.1" evidence="18"/>
<dbReference type="EMBL" id="WVUK01000055">
    <property type="protein sequence ID" value="KAF7493596.1"/>
    <property type="molecule type" value="Genomic_DNA"/>
</dbReference>
<keyword evidence="4 18" id="KW-0813">Transport</keyword>
<keyword evidence="6 16" id="KW-0285">Flavoprotein</keyword>